<dbReference type="RefSeq" id="WP_072759633.1">
    <property type="nucleotide sequence ID" value="NZ_FRDJ01000006.1"/>
</dbReference>
<dbReference type="PANTHER" id="PTHR43649">
    <property type="entry name" value="ARABINOSE-BINDING PROTEIN-RELATED"/>
    <property type="match status" value="1"/>
</dbReference>
<keyword evidence="3" id="KW-1185">Reference proteome</keyword>
<name>A0A1M7SVY8_FERGO</name>
<dbReference type="Pfam" id="PF01547">
    <property type="entry name" value="SBP_bac_1"/>
    <property type="match status" value="1"/>
</dbReference>
<reference evidence="3" key="1">
    <citation type="submission" date="2016-12" db="EMBL/GenBank/DDBJ databases">
        <authorList>
            <person name="Varghese N."/>
            <person name="Submissions S."/>
        </authorList>
    </citation>
    <scope>NUCLEOTIDE SEQUENCE [LARGE SCALE GENOMIC DNA]</scope>
    <source>
        <strain evidence="3">DSM 13020</strain>
    </source>
</reference>
<dbReference type="AlphaFoldDB" id="A0A1M7SVY8"/>
<proteinExistence type="predicted"/>
<dbReference type="PANTHER" id="PTHR43649:SF13">
    <property type="entry name" value="CARBOHYDRATE ABC TRANSPORTER SUBSTRATE-BINDING PROTEIN"/>
    <property type="match status" value="1"/>
</dbReference>
<evidence type="ECO:0000256" key="1">
    <source>
        <dbReference type="SAM" id="SignalP"/>
    </source>
</evidence>
<dbReference type="EMBL" id="FRDJ01000006">
    <property type="protein sequence ID" value="SHN62621.1"/>
    <property type="molecule type" value="Genomic_DNA"/>
</dbReference>
<keyword evidence="1" id="KW-0732">Signal</keyword>
<sequence length="419" mass="48034">MKRLVVSIVFLSLLLVSVSAVAVKLTFWTAPNAFQEEFWKTIVAQWNKLRPDVQIEVQTIPAAGSSEEAILSAIAAGNAPDFCENIFSGFAAQLADIGALYALDNFGSDFQKLIETRKMKSIIDSWKIKGKYYVFPIYSNPMIFWWRGDILKKLGYNEPPRTYSQIYEISKKFADGKKNFTMQVISGRNWWDRWFDFITYYYSATGGKSYIDVAKRKVNFGDEYGLQISEFIYNMFKNKYTAVELGTNPFYNGTILAKITGPWEVNWAKETFPKVVPEIWFSAPPVPDNYPKDKPIYTFADSKGLVIFSTCKDKKAAFEFISWVFSNVQNDVLWIEKTQMPPAREDLTTNPAFSKFMNDKFFKAYSSFVPYAIPPALIDKTIDIQQAMTTHLIEPLMYMKGTPSDILNKAVKEVNKLLF</sequence>
<dbReference type="OrthoDB" id="9808332at2"/>
<evidence type="ECO:0000313" key="2">
    <source>
        <dbReference type="EMBL" id="SHN62621.1"/>
    </source>
</evidence>
<evidence type="ECO:0000313" key="3">
    <source>
        <dbReference type="Proteomes" id="UP000184207"/>
    </source>
</evidence>
<dbReference type="InterPro" id="IPR050490">
    <property type="entry name" value="Bact_solute-bd_prot1"/>
</dbReference>
<feature type="signal peptide" evidence="1">
    <location>
        <begin position="1"/>
        <end position="22"/>
    </location>
</feature>
<dbReference type="SUPFAM" id="SSF53850">
    <property type="entry name" value="Periplasmic binding protein-like II"/>
    <property type="match status" value="1"/>
</dbReference>
<dbReference type="Gene3D" id="3.40.190.10">
    <property type="entry name" value="Periplasmic binding protein-like II"/>
    <property type="match status" value="2"/>
</dbReference>
<feature type="chain" id="PRO_5012590832" evidence="1">
    <location>
        <begin position="23"/>
        <end position="419"/>
    </location>
</feature>
<dbReference type="Proteomes" id="UP000184207">
    <property type="component" value="Unassembled WGS sequence"/>
</dbReference>
<dbReference type="InterPro" id="IPR006059">
    <property type="entry name" value="SBP"/>
</dbReference>
<accession>A0A1M7SVY8</accession>
<dbReference type="STRING" id="1121883.SAMN02745226_01308"/>
<gene>
    <name evidence="2" type="ORF">SAMN02745226_01308</name>
</gene>
<protein>
    <submittedName>
        <fullName evidence="2">Carbohydrate ABC transporter substrate-binding protein, CUT1 family (TC 3.A.1.1.-)</fullName>
    </submittedName>
</protein>
<organism evidence="2 3">
    <name type="scientific">Fervidobacterium gondwanense DSM 13020</name>
    <dbReference type="NCBI Taxonomy" id="1121883"/>
    <lineage>
        <taxon>Bacteria</taxon>
        <taxon>Thermotogati</taxon>
        <taxon>Thermotogota</taxon>
        <taxon>Thermotogae</taxon>
        <taxon>Thermotogales</taxon>
        <taxon>Fervidobacteriaceae</taxon>
        <taxon>Fervidobacterium</taxon>
    </lineage>
</organism>